<protein>
    <recommendedName>
        <fullName evidence="5">NADP-dependent oxidoreductase domain-containing protein</fullName>
    </recommendedName>
</protein>
<dbReference type="HOGENOM" id="CLU_023205_0_3_1"/>
<evidence type="ECO:0000256" key="2">
    <source>
        <dbReference type="ARBA" id="ARBA00022857"/>
    </source>
</evidence>
<evidence type="ECO:0000313" key="6">
    <source>
        <dbReference type="EMBL" id="KIM22418.1"/>
    </source>
</evidence>
<dbReference type="EMBL" id="KN824356">
    <property type="protein sequence ID" value="KIM22418.1"/>
    <property type="molecule type" value="Genomic_DNA"/>
</dbReference>
<keyword evidence="4" id="KW-0812">Transmembrane</keyword>
<evidence type="ECO:0000256" key="4">
    <source>
        <dbReference type="SAM" id="Phobius"/>
    </source>
</evidence>
<proteinExistence type="inferred from homology"/>
<dbReference type="Pfam" id="PF00248">
    <property type="entry name" value="Aldo_ket_red"/>
    <property type="match status" value="1"/>
</dbReference>
<dbReference type="GO" id="GO:0016652">
    <property type="term" value="F:oxidoreductase activity, acting on NAD(P)H as acceptor"/>
    <property type="evidence" value="ECO:0007669"/>
    <property type="project" value="InterPro"/>
</dbReference>
<dbReference type="CDD" id="cd19120">
    <property type="entry name" value="AKR_AKR3C2-3"/>
    <property type="match status" value="1"/>
</dbReference>
<dbReference type="InterPro" id="IPR044494">
    <property type="entry name" value="AKR3C2/3"/>
</dbReference>
<keyword evidence="4" id="KW-1133">Transmembrane helix</keyword>
<evidence type="ECO:0000259" key="5">
    <source>
        <dbReference type="Pfam" id="PF00248"/>
    </source>
</evidence>
<dbReference type="InterPro" id="IPR036812">
    <property type="entry name" value="NAD(P)_OxRdtase_dom_sf"/>
</dbReference>
<feature type="domain" description="NADP-dependent oxidoreductase" evidence="5">
    <location>
        <begin position="24"/>
        <end position="198"/>
    </location>
</feature>
<keyword evidence="3" id="KW-0560">Oxidoreductase</keyword>
<dbReference type="PROSITE" id="PS00798">
    <property type="entry name" value="ALDOKETO_REDUCTASE_1"/>
    <property type="match status" value="1"/>
</dbReference>
<feature type="transmembrane region" description="Helical" evidence="4">
    <location>
        <begin position="312"/>
        <end position="334"/>
    </location>
</feature>
<name>A0A0C2W7I6_SERVB</name>
<dbReference type="InterPro" id="IPR023210">
    <property type="entry name" value="NADP_OxRdtase_dom"/>
</dbReference>
<dbReference type="GO" id="GO:0016616">
    <property type="term" value="F:oxidoreductase activity, acting on the CH-OH group of donors, NAD or NADP as acceptor"/>
    <property type="evidence" value="ECO:0007669"/>
    <property type="project" value="UniProtKB-ARBA"/>
</dbReference>
<accession>A0A0C2W7I6</accession>
<dbReference type="Gene3D" id="3.20.20.100">
    <property type="entry name" value="NADP-dependent oxidoreductase domain"/>
    <property type="match status" value="1"/>
</dbReference>
<evidence type="ECO:0000313" key="7">
    <source>
        <dbReference type="Proteomes" id="UP000054097"/>
    </source>
</evidence>
<dbReference type="InterPro" id="IPR020471">
    <property type="entry name" value="AKR"/>
</dbReference>
<dbReference type="OrthoDB" id="416253at2759"/>
<dbReference type="STRING" id="933852.A0A0C2W7I6"/>
<gene>
    <name evidence="6" type="ORF">M408DRAFT_332928</name>
</gene>
<dbReference type="AlphaFoldDB" id="A0A0C2W7I6"/>
<dbReference type="PANTHER" id="PTHR43827:SF3">
    <property type="entry name" value="NADP-DEPENDENT OXIDOREDUCTASE DOMAIN-CONTAINING PROTEIN"/>
    <property type="match status" value="1"/>
</dbReference>
<keyword evidence="4" id="KW-0472">Membrane</keyword>
<dbReference type="SUPFAM" id="SSF51430">
    <property type="entry name" value="NAD(P)-linked oxidoreductase"/>
    <property type="match status" value="1"/>
</dbReference>
<dbReference type="FunFam" id="3.20.20.100:FF:000002">
    <property type="entry name" value="2,5-diketo-D-gluconic acid reductase A"/>
    <property type="match status" value="1"/>
</dbReference>
<feature type="transmembrane region" description="Helical" evidence="4">
    <location>
        <begin position="346"/>
        <end position="367"/>
    </location>
</feature>
<organism evidence="6 7">
    <name type="scientific">Serendipita vermifera MAFF 305830</name>
    <dbReference type="NCBI Taxonomy" id="933852"/>
    <lineage>
        <taxon>Eukaryota</taxon>
        <taxon>Fungi</taxon>
        <taxon>Dikarya</taxon>
        <taxon>Basidiomycota</taxon>
        <taxon>Agaricomycotina</taxon>
        <taxon>Agaricomycetes</taxon>
        <taxon>Sebacinales</taxon>
        <taxon>Serendipitaceae</taxon>
        <taxon>Serendipita</taxon>
    </lineage>
</organism>
<evidence type="ECO:0000256" key="3">
    <source>
        <dbReference type="ARBA" id="ARBA00023002"/>
    </source>
</evidence>
<keyword evidence="2" id="KW-0521">NADP</keyword>
<dbReference type="Proteomes" id="UP000054097">
    <property type="component" value="Unassembled WGS sequence"/>
</dbReference>
<dbReference type="PANTHER" id="PTHR43827">
    <property type="entry name" value="2,5-DIKETO-D-GLUCONIC ACID REDUCTASE"/>
    <property type="match status" value="1"/>
</dbReference>
<reference evidence="7" key="2">
    <citation type="submission" date="2015-01" db="EMBL/GenBank/DDBJ databases">
        <title>Evolutionary Origins and Diversification of the Mycorrhizal Mutualists.</title>
        <authorList>
            <consortium name="DOE Joint Genome Institute"/>
            <consortium name="Mycorrhizal Genomics Consortium"/>
            <person name="Kohler A."/>
            <person name="Kuo A."/>
            <person name="Nagy L.G."/>
            <person name="Floudas D."/>
            <person name="Copeland A."/>
            <person name="Barry K.W."/>
            <person name="Cichocki N."/>
            <person name="Veneault-Fourrey C."/>
            <person name="LaButti K."/>
            <person name="Lindquist E.A."/>
            <person name="Lipzen A."/>
            <person name="Lundell T."/>
            <person name="Morin E."/>
            <person name="Murat C."/>
            <person name="Riley R."/>
            <person name="Ohm R."/>
            <person name="Sun H."/>
            <person name="Tunlid A."/>
            <person name="Henrissat B."/>
            <person name="Grigoriev I.V."/>
            <person name="Hibbett D.S."/>
            <person name="Martin F."/>
        </authorList>
    </citation>
    <scope>NUCLEOTIDE SEQUENCE [LARGE SCALE GENOMIC DNA]</scope>
    <source>
        <strain evidence="7">MAFF 305830</strain>
    </source>
</reference>
<dbReference type="PRINTS" id="PR00069">
    <property type="entry name" value="ALDKETRDTASE"/>
</dbReference>
<dbReference type="PROSITE" id="PS00062">
    <property type="entry name" value="ALDOKETO_REDUCTASE_2"/>
    <property type="match status" value="1"/>
</dbReference>
<reference evidence="6 7" key="1">
    <citation type="submission" date="2014-04" db="EMBL/GenBank/DDBJ databases">
        <authorList>
            <consortium name="DOE Joint Genome Institute"/>
            <person name="Kuo A."/>
            <person name="Zuccaro A."/>
            <person name="Kohler A."/>
            <person name="Nagy L.G."/>
            <person name="Floudas D."/>
            <person name="Copeland A."/>
            <person name="Barry K.W."/>
            <person name="Cichocki N."/>
            <person name="Veneault-Fourrey C."/>
            <person name="LaButti K."/>
            <person name="Lindquist E.A."/>
            <person name="Lipzen A."/>
            <person name="Lundell T."/>
            <person name="Morin E."/>
            <person name="Murat C."/>
            <person name="Sun H."/>
            <person name="Tunlid A."/>
            <person name="Henrissat B."/>
            <person name="Grigoriev I.V."/>
            <person name="Hibbett D.S."/>
            <person name="Martin F."/>
            <person name="Nordberg H.P."/>
            <person name="Cantor M.N."/>
            <person name="Hua S.X."/>
        </authorList>
    </citation>
    <scope>NUCLEOTIDE SEQUENCE [LARGE SCALE GENOMIC DNA]</scope>
    <source>
        <strain evidence="6 7">MAFF 305830</strain>
    </source>
</reference>
<sequence length="376" mass="41643">MPIGTTLLADGRRIPNLAFGTGSVLKNHDAQAAVKAALDSGFRHVDTAQFYNNEESVGNALREWLGDDSSAMNAKRDQVWVTTKYSGGEKGPLGELTESLGRLDLEYVDLYLIHGPWFVSGHLKSAWREMEEAQRRGLAKSIGVSNFEASDLKELLKVAKMKPVVNQIHLHPYIYHSSLATLNVCHEHGIVVEAYGSLFPITQQPDGPVTAALKGPSKRLGASPGQVLFLWVRAKGAVVVTTTNKEERLKEYLQIGELGSLTGEEVRSIDAAAQAQVIVDSSALGHKLKNDTFDVEKQDTQEELAPHEVRWILLRLIVCICFLFSTHLFGAWITGVSLLCISEPLLVLYFACLVMFVREMYRLTVVVSRSRSLRRT</sequence>
<evidence type="ECO:0000256" key="1">
    <source>
        <dbReference type="ARBA" id="ARBA00007905"/>
    </source>
</evidence>
<dbReference type="InterPro" id="IPR018170">
    <property type="entry name" value="Aldo/ket_reductase_CS"/>
</dbReference>
<keyword evidence="7" id="KW-1185">Reference proteome</keyword>
<comment type="similarity">
    <text evidence="1">Belongs to the aldo/keto reductase family.</text>
</comment>